<dbReference type="Pfam" id="PF19256">
    <property type="entry name" value="LAIKA"/>
    <property type="match status" value="1"/>
</dbReference>
<dbReference type="SMART" id="SM01122">
    <property type="entry name" value="DBC1"/>
    <property type="match status" value="1"/>
</dbReference>
<dbReference type="InterPro" id="IPR011992">
    <property type="entry name" value="EF-hand-dom_pair"/>
</dbReference>
<dbReference type="PANTHER" id="PTHR14304:SF12">
    <property type="entry name" value="CELL CYCLE AND APOPTOSIS REGULATOR PROTEIN 2"/>
    <property type="match status" value="1"/>
</dbReference>
<feature type="coiled-coil region" evidence="2">
    <location>
        <begin position="525"/>
        <end position="566"/>
    </location>
</feature>
<dbReference type="InterPro" id="IPR025224">
    <property type="entry name" value="CCAR1/CCAR2"/>
</dbReference>
<dbReference type="GO" id="GO:0005634">
    <property type="term" value="C:nucleus"/>
    <property type="evidence" value="ECO:0007669"/>
    <property type="project" value="TreeGrafter"/>
</dbReference>
<name>A0A7J7TZ86_RHIFE</name>
<dbReference type="Proteomes" id="UP000585614">
    <property type="component" value="Unassembled WGS sequence"/>
</dbReference>
<dbReference type="AlphaFoldDB" id="A0A7J7TZ86"/>
<proteinExistence type="predicted"/>
<evidence type="ECO:0000256" key="3">
    <source>
        <dbReference type="SAM" id="MobiDB-lite"/>
    </source>
</evidence>
<dbReference type="Pfam" id="PF14443">
    <property type="entry name" value="DBC1"/>
    <property type="match status" value="1"/>
</dbReference>
<evidence type="ECO:0000256" key="1">
    <source>
        <dbReference type="ARBA" id="ARBA00023054"/>
    </source>
</evidence>
<organism evidence="5 6">
    <name type="scientific">Rhinolophus ferrumequinum</name>
    <name type="common">Greater horseshoe bat</name>
    <dbReference type="NCBI Taxonomy" id="59479"/>
    <lineage>
        <taxon>Eukaryota</taxon>
        <taxon>Metazoa</taxon>
        <taxon>Chordata</taxon>
        <taxon>Craniata</taxon>
        <taxon>Vertebrata</taxon>
        <taxon>Euteleostomi</taxon>
        <taxon>Mammalia</taxon>
        <taxon>Eutheria</taxon>
        <taxon>Laurasiatheria</taxon>
        <taxon>Chiroptera</taxon>
        <taxon>Yinpterochiroptera</taxon>
        <taxon>Rhinolophoidea</taxon>
        <taxon>Rhinolophidae</taxon>
        <taxon>Rhinolophinae</taxon>
        <taxon>Rhinolophus</taxon>
    </lineage>
</organism>
<accession>A0A7J7TZ86</accession>
<protein>
    <submittedName>
        <fullName evidence="5">Cell cycle and apoptosis regulator 2</fullName>
    </submittedName>
</protein>
<feature type="compositionally biased region" description="Low complexity" evidence="3">
    <location>
        <begin position="122"/>
        <end position="154"/>
    </location>
</feature>
<feature type="compositionally biased region" description="Polar residues" evidence="3">
    <location>
        <begin position="155"/>
        <end position="168"/>
    </location>
</feature>
<dbReference type="GO" id="GO:0006355">
    <property type="term" value="P:regulation of DNA-templated transcription"/>
    <property type="evidence" value="ECO:0007669"/>
    <property type="project" value="InterPro"/>
</dbReference>
<feature type="compositionally biased region" description="Basic and acidic residues" evidence="3">
    <location>
        <begin position="248"/>
        <end position="275"/>
    </location>
</feature>
<keyword evidence="1 2" id="KW-0175">Coiled coil</keyword>
<evidence type="ECO:0000259" key="4">
    <source>
        <dbReference type="SMART" id="SM01122"/>
    </source>
</evidence>
<evidence type="ECO:0000313" key="5">
    <source>
        <dbReference type="EMBL" id="KAF6305908.1"/>
    </source>
</evidence>
<evidence type="ECO:0000313" key="6">
    <source>
        <dbReference type="Proteomes" id="UP000585614"/>
    </source>
</evidence>
<dbReference type="InterPro" id="IPR025954">
    <property type="entry name" value="DBC1/CARP1_inactive_NUDIX"/>
</dbReference>
<evidence type="ECO:0000256" key="2">
    <source>
        <dbReference type="SAM" id="Coils"/>
    </source>
</evidence>
<gene>
    <name evidence="5" type="ORF">mRhiFer1_002192</name>
</gene>
<dbReference type="InterPro" id="IPR045353">
    <property type="entry name" value="LAIKA"/>
</dbReference>
<sequence length="594" mass="66533">MLFVDDMTEPRETPEHPLKQMKFLLGRKEEEAVLVGGEWSPSLDGLDPKGDPQVLVRTAIRCAQAQTGIDLSACTKWWRFAEFQYLQPGPPRRLQTVVVYLPDVWTIMPTLEEWEALCQQKAAEAAAPPTQEVPVETEPTEQAADASEQAADTSKQNAENPEVTAQQEMDTDLPEAPPPPLEPAVMARPGCVNLSLHGIVEDRRPKERISFEVMVLAELFLEMLQRDFGYRVYKMLLSLPDKVVAPPEPEKEEAAKEEEVVKEEAAKESKDEVHSEGTAAEPDAAPKEDGLLPKPPSSGGEEEEKPRAEASEDLCEMALDPELLLLRDDGEEEFGAKLEDPEVRSVASNQSELEFSSLQDMPKELDPSAVLPLDCLLAFVFFDANWCGYLHRRDLERILLTLGLRLSAEQAKQLVSRVVTQNICQYRSLQYIRPESADGGGLPEEVLCGNLDLLPPPEQSAKPGAAPVEHKGLVSHNGSLIDVGNLLQRAEQQDSGRLYLENKIHTLELKLEESHHRFSATEVTNKTLAADMQELRTRLAEAEDTARTAERQRNQLQRLLQDFRRRLTPLQLEMQRMVEKADSWVEKEEPAPSN</sequence>
<dbReference type="PANTHER" id="PTHR14304">
    <property type="entry name" value="CELL DIVISION CYCLE AND APOPTOSIS REGULATOR PROTEIN"/>
    <property type="match status" value="1"/>
</dbReference>
<dbReference type="EMBL" id="JACAGC010000017">
    <property type="protein sequence ID" value="KAF6305908.1"/>
    <property type="molecule type" value="Genomic_DNA"/>
</dbReference>
<comment type="caution">
    <text evidence="5">The sequence shown here is derived from an EMBL/GenBank/DDBJ whole genome shotgun (WGS) entry which is preliminary data.</text>
</comment>
<feature type="region of interest" description="Disordered" evidence="3">
    <location>
        <begin position="122"/>
        <end position="186"/>
    </location>
</feature>
<reference evidence="5 6" key="1">
    <citation type="journal article" date="2020" name="Nature">
        <title>Six reference-quality genomes reveal evolution of bat adaptations.</title>
        <authorList>
            <person name="Jebb D."/>
            <person name="Huang Z."/>
            <person name="Pippel M."/>
            <person name="Hughes G.M."/>
            <person name="Lavrichenko K."/>
            <person name="Devanna P."/>
            <person name="Winkler S."/>
            <person name="Jermiin L.S."/>
            <person name="Skirmuntt E.C."/>
            <person name="Katzourakis A."/>
            <person name="Burkitt-Gray L."/>
            <person name="Ray D.A."/>
            <person name="Sullivan K.A.M."/>
            <person name="Roscito J.G."/>
            <person name="Kirilenko B.M."/>
            <person name="Davalos L.M."/>
            <person name="Corthals A.P."/>
            <person name="Power M.L."/>
            <person name="Jones G."/>
            <person name="Ransome R.D."/>
            <person name="Dechmann D.K.N."/>
            <person name="Locatelli A.G."/>
            <person name="Puechmaille S.J."/>
            <person name="Fedrigo O."/>
            <person name="Jarvis E.D."/>
            <person name="Hiller M."/>
            <person name="Vernes S.C."/>
            <person name="Myers E.W."/>
            <person name="Teeling E.C."/>
        </authorList>
    </citation>
    <scope>NUCLEOTIDE SEQUENCE [LARGE SCALE GENOMIC DNA]</scope>
    <source>
        <strain evidence="5">MRhiFer1</strain>
        <tissue evidence="5">Lung</tissue>
    </source>
</reference>
<feature type="region of interest" description="Disordered" evidence="3">
    <location>
        <begin position="248"/>
        <end position="311"/>
    </location>
</feature>
<dbReference type="SUPFAM" id="SSF47473">
    <property type="entry name" value="EF-hand"/>
    <property type="match status" value="1"/>
</dbReference>
<feature type="domain" description="DBC1/CARP1 catalytically inactive NUDIX hydrolase" evidence="4">
    <location>
        <begin position="14"/>
        <end position="138"/>
    </location>
</feature>